<proteinExistence type="predicted"/>
<reference evidence="1" key="1">
    <citation type="journal article" date="2021" name="Environ. Microbiol.">
        <title>Gene family expansions and transcriptome signatures uncover fungal adaptations to wood decay.</title>
        <authorList>
            <person name="Hage H."/>
            <person name="Miyauchi S."/>
            <person name="Viragh M."/>
            <person name="Drula E."/>
            <person name="Min B."/>
            <person name="Chaduli D."/>
            <person name="Navarro D."/>
            <person name="Favel A."/>
            <person name="Norest M."/>
            <person name="Lesage-Meessen L."/>
            <person name="Balint B."/>
            <person name="Merenyi Z."/>
            <person name="de Eugenio L."/>
            <person name="Morin E."/>
            <person name="Martinez A.T."/>
            <person name="Baldrian P."/>
            <person name="Stursova M."/>
            <person name="Martinez M.J."/>
            <person name="Novotny C."/>
            <person name="Magnuson J.K."/>
            <person name="Spatafora J.W."/>
            <person name="Maurice S."/>
            <person name="Pangilinan J."/>
            <person name="Andreopoulos W."/>
            <person name="LaButti K."/>
            <person name="Hundley H."/>
            <person name="Na H."/>
            <person name="Kuo A."/>
            <person name="Barry K."/>
            <person name="Lipzen A."/>
            <person name="Henrissat B."/>
            <person name="Riley R."/>
            <person name="Ahrendt S."/>
            <person name="Nagy L.G."/>
            <person name="Grigoriev I.V."/>
            <person name="Martin F."/>
            <person name="Rosso M.N."/>
        </authorList>
    </citation>
    <scope>NUCLEOTIDE SEQUENCE</scope>
    <source>
        <strain evidence="1">CBS 384.51</strain>
    </source>
</reference>
<accession>A0ACB8TSX0</accession>
<evidence type="ECO:0000313" key="2">
    <source>
        <dbReference type="Proteomes" id="UP001055072"/>
    </source>
</evidence>
<dbReference type="Proteomes" id="UP001055072">
    <property type="component" value="Unassembled WGS sequence"/>
</dbReference>
<organism evidence="1 2">
    <name type="scientific">Irpex rosettiformis</name>
    <dbReference type="NCBI Taxonomy" id="378272"/>
    <lineage>
        <taxon>Eukaryota</taxon>
        <taxon>Fungi</taxon>
        <taxon>Dikarya</taxon>
        <taxon>Basidiomycota</taxon>
        <taxon>Agaricomycotina</taxon>
        <taxon>Agaricomycetes</taxon>
        <taxon>Polyporales</taxon>
        <taxon>Irpicaceae</taxon>
        <taxon>Irpex</taxon>
    </lineage>
</organism>
<evidence type="ECO:0000313" key="1">
    <source>
        <dbReference type="EMBL" id="KAI0085120.1"/>
    </source>
</evidence>
<name>A0ACB8TSX0_9APHY</name>
<gene>
    <name evidence="1" type="ORF">BDY19DRAFT_967250</name>
</gene>
<protein>
    <submittedName>
        <fullName evidence="1">Uncharacterized protein</fullName>
    </submittedName>
</protein>
<dbReference type="EMBL" id="MU274934">
    <property type="protein sequence ID" value="KAI0085120.1"/>
    <property type="molecule type" value="Genomic_DNA"/>
</dbReference>
<sequence length="1199" mass="131049">MLITPGKSRASSSAIPAPGRTSGIPTPGRPRSASSIHSNSAAGSSTEDEYISRAFADAIKANDPAHHRASHDLVFPPSSPQFSSHSGRRSVTGRPSSVASSSSIASVHVPRHTKQPPPRSASRTSDVFTRSSSRTGKVFDIGDNVRVESLGFEGILRYLGEIDGKAGTFAGVELNAGFAGKGKNDGSVNGKRYFSCPPVCGIFILSTKLSAPTTGYGNYSRPSSAASARNGRVTPSFPPSAPNGRKTPSHTLINGRVTPVLPSGRITPSAFTTRSTPATVIPSTRTRATAVTRNNPIPTKAKAPESIITPGSRASKYVGMTAKQLSNTRTGATSPAGKSVGSPTSFGLSSPPRSANLTSPSRSRTLSGPFTPRAGRTQSVGVGTPAGTPTRTRTGPGTPRARLPSSVSMPPPPSPSSSLTSRAVSLNDPTTRSDIDLMANSKVIQDMIGNLMTNKSPSSRPPSSASVTSSLFAEQQLHLQNERLQARFDALEDENKRIRASLNFAESSVTTMTTRLATATETSEMSTSRIAELESLLRTAERTADERDSAIATLEQTAKEAIANVEKAEVDWNTRVRDMQSQLDEKEQFIIRLKDLIETKEGLQSENDAVLAAKDTEIALLESRVQKAYTELEEERRDLSGQVDELRKAGQETIALYEERLSAADARRYELEDQLASAEEQLRIQARPISPAAMARQAVSAAEIDNEALKEQIQHLQKKLTSLEDALEDAQVSAEKEELAIHERAIRYKEREDAVRKELLECQDELQRVSKSEETARVRIEEIEEALRENTVALENARAEIEGLRAEVTDLEGIAADAGSPSKASNRSIAPLTGDYELLKAEKQGIERIRIEQEAELEKLRVTCITLRQSLDEQNSELEAARKKLNREVSVNGLQDSSMSTSASSKELIALKDDLKGYKEEIKGHKHIIQELQKELGKENQRSKVLESENKLLVTEIAQLREVYLNTVLSSRDFNDVLQDMKKLEDTFEQTLVREEQELDTEAGTTTEGDNTTLRKSMKDLKAKYEAEIDQIRRIMSDTEMKNARTVHDLNKEIGELENLVETKIYREDELESEIERLKERLAKSQKKSSKTGLPEDSRSSVASMSTQPFPSQPFPVRVQKFSDSDKTDSVSGEDVCEICERPGHDIFTCDLLKDERPLSTPDLGGMKPLGGDEELLLCEDCEERGHTAANCPHSMDVF</sequence>
<keyword evidence="2" id="KW-1185">Reference proteome</keyword>
<comment type="caution">
    <text evidence="1">The sequence shown here is derived from an EMBL/GenBank/DDBJ whole genome shotgun (WGS) entry which is preliminary data.</text>
</comment>